<feature type="compositionally biased region" description="Acidic residues" evidence="1">
    <location>
        <begin position="110"/>
        <end position="119"/>
    </location>
</feature>
<protein>
    <submittedName>
        <fullName evidence="2">Bm12828</fullName>
    </submittedName>
</protein>
<dbReference type="EMBL" id="LN857024">
    <property type="protein sequence ID" value="CDQ02052.1"/>
    <property type="molecule type" value="Genomic_DNA"/>
</dbReference>
<reference evidence="2" key="2">
    <citation type="submission" date="2012-12" db="EMBL/GenBank/DDBJ databases">
        <authorList>
            <person name="Gao Y.W."/>
            <person name="Fan S.T."/>
            <person name="Sun H.T."/>
            <person name="Wang Z."/>
            <person name="Gao X.L."/>
            <person name="Li Y.G."/>
            <person name="Wang T.C."/>
            <person name="Zhang K."/>
            <person name="Xu W.W."/>
            <person name="Yu Z.J."/>
            <person name="Xia X.Z."/>
        </authorList>
    </citation>
    <scope>NUCLEOTIDE SEQUENCE</scope>
    <source>
        <strain evidence="2">FR3</strain>
    </source>
</reference>
<dbReference type="AlphaFoldDB" id="A0A0J9Y4B7"/>
<organism evidence="2">
    <name type="scientific">Brugia malayi</name>
    <name type="common">Filarial nematode worm</name>
    <dbReference type="NCBI Taxonomy" id="6279"/>
    <lineage>
        <taxon>Eukaryota</taxon>
        <taxon>Metazoa</taxon>
        <taxon>Ecdysozoa</taxon>
        <taxon>Nematoda</taxon>
        <taxon>Chromadorea</taxon>
        <taxon>Rhabditida</taxon>
        <taxon>Spirurina</taxon>
        <taxon>Spiruromorpha</taxon>
        <taxon>Filarioidea</taxon>
        <taxon>Onchocercidae</taxon>
        <taxon>Brugia</taxon>
    </lineage>
</organism>
<evidence type="ECO:0000313" key="2">
    <source>
        <dbReference type="EMBL" id="CDQ02052.1"/>
    </source>
</evidence>
<evidence type="ECO:0000256" key="1">
    <source>
        <dbReference type="SAM" id="MobiDB-lite"/>
    </source>
</evidence>
<accession>A0A0J9Y4B7</accession>
<reference evidence="2" key="1">
    <citation type="journal article" date="2007" name="Science">
        <title>Draft genome of the filarial nematode parasite Brugia malayi.</title>
        <authorList>
            <person name="Ghedin E."/>
            <person name="Wang S."/>
            <person name="Spiro D."/>
            <person name="Caler E."/>
            <person name="Zhao Q."/>
            <person name="Crabtree J."/>
            <person name="Allen J.E."/>
            <person name="Delcher A.L."/>
            <person name="Guiliano D.B."/>
            <person name="Miranda-Saavedra D."/>
            <person name="Angiuoli S.V."/>
            <person name="Creasy T."/>
            <person name="Amedeo P."/>
            <person name="Haas B."/>
            <person name="El-Sayed N.M."/>
            <person name="Wortman J.R."/>
            <person name="Feldblyum T."/>
            <person name="Tallon L."/>
            <person name="Schatz M."/>
            <person name="Shumway M."/>
            <person name="Koo H."/>
            <person name="Salzberg S.L."/>
            <person name="Schobel S."/>
            <person name="Pertea M."/>
            <person name="Pop M."/>
            <person name="White O."/>
            <person name="Barton G.J."/>
            <person name="Carlow C.K."/>
            <person name="Crawford M.J."/>
            <person name="Daub J."/>
            <person name="Dimmic M.W."/>
            <person name="Estes C.F."/>
            <person name="Foster J.M."/>
            <person name="Ganatra M."/>
            <person name="Gregory W.F."/>
            <person name="Johnson N.M."/>
            <person name="Jin J."/>
            <person name="Komuniecki R."/>
            <person name="Korf I."/>
            <person name="Kumar S."/>
            <person name="Laney S."/>
            <person name="Li B.W."/>
            <person name="Li W."/>
            <person name="Lindblom T.H."/>
            <person name="Lustigman S."/>
            <person name="Ma D."/>
            <person name="Maina C.V."/>
            <person name="Martin D.M."/>
            <person name="McCarter J.P."/>
            <person name="McReynolds L."/>
            <person name="Mitreva M."/>
            <person name="Nutman T.B."/>
            <person name="Parkinson J."/>
            <person name="Peregrin-Alvarez J.M."/>
            <person name="Poole C."/>
            <person name="Ren Q."/>
            <person name="Saunders L."/>
            <person name="Sluder A.E."/>
            <person name="Smith K."/>
            <person name="Stanke M."/>
            <person name="Unnasch T.R."/>
            <person name="Ware J."/>
            <person name="Wei A.D."/>
            <person name="Weil G."/>
            <person name="Williams D.J."/>
            <person name="Zhang Y."/>
            <person name="Williams S.A."/>
            <person name="Fraser-Liggett C."/>
            <person name="Slatko B."/>
            <person name="Blaxter M.L."/>
            <person name="Scott A.L."/>
        </authorList>
    </citation>
    <scope>NUCLEOTIDE SEQUENCE</scope>
    <source>
        <strain evidence="2">FR3</strain>
    </source>
</reference>
<sequence>MRDSSFWQAVDELYFWAKKVNKKSLDEGWSNSKRIENNNLTNNTSRNEHLPELLDLCGSNSVLCCCFVSLTVAQHLNTSIEEVLNVLRGMFVNEATDVNNREERSREAVDEVEDEEVESREECGVAGDDDDAEAGPAGVR</sequence>
<gene>
    <name evidence="2" type="ORF">Bm12828</name>
    <name evidence="2" type="ORF">BM_Bm12828</name>
</gene>
<proteinExistence type="predicted"/>
<feature type="compositionally biased region" description="Basic and acidic residues" evidence="1">
    <location>
        <begin position="99"/>
        <end position="109"/>
    </location>
</feature>
<feature type="region of interest" description="Disordered" evidence="1">
    <location>
        <begin position="99"/>
        <end position="140"/>
    </location>
</feature>
<name>A0A0J9Y4B7_BRUMA</name>